<evidence type="ECO:0000256" key="2">
    <source>
        <dbReference type="ARBA" id="ARBA00008872"/>
    </source>
</evidence>
<dbReference type="InterPro" id="IPR022644">
    <property type="entry name" value="De-COase2_N"/>
</dbReference>
<dbReference type="CDD" id="cd00622">
    <property type="entry name" value="PLPDE_III_ODC"/>
    <property type="match status" value="1"/>
</dbReference>
<dbReference type="InterPro" id="IPR009006">
    <property type="entry name" value="Ala_racemase/Decarboxylase_C"/>
</dbReference>
<dbReference type="SUPFAM" id="SSF51419">
    <property type="entry name" value="PLP-binding barrel"/>
    <property type="match status" value="1"/>
</dbReference>
<dbReference type="GO" id="GO:0004586">
    <property type="term" value="F:ornithine decarboxylase activity"/>
    <property type="evidence" value="ECO:0007669"/>
    <property type="project" value="TreeGrafter"/>
</dbReference>
<evidence type="ECO:0000256" key="1">
    <source>
        <dbReference type="ARBA" id="ARBA00001933"/>
    </source>
</evidence>
<feature type="modified residue" description="N6-(pyridoxal phosphate)lysine" evidence="6">
    <location>
        <position position="69"/>
    </location>
</feature>
<dbReference type="GO" id="GO:0005737">
    <property type="term" value="C:cytoplasm"/>
    <property type="evidence" value="ECO:0007669"/>
    <property type="project" value="TreeGrafter"/>
</dbReference>
<dbReference type="PRINTS" id="PR01179">
    <property type="entry name" value="ODADCRBXLASE"/>
</dbReference>
<name>A0A8D0AVE1_SANLU</name>
<dbReference type="FunFam" id="3.20.20.10:FF:000005">
    <property type="entry name" value="Ornithine decarboxylase"/>
    <property type="match status" value="1"/>
</dbReference>
<dbReference type="FunFam" id="2.40.37.10:FF:000005">
    <property type="entry name" value="Ornithine decarboxylase"/>
    <property type="match status" value="1"/>
</dbReference>
<comment type="similarity">
    <text evidence="2">Belongs to the Orn/Lys/Arg decarboxylase class-II family.</text>
</comment>
<proteinExistence type="inferred from homology"/>
<dbReference type="Pfam" id="PF02784">
    <property type="entry name" value="Orn_Arg_deC_N"/>
    <property type="match status" value="1"/>
</dbReference>
<dbReference type="Proteomes" id="UP000694568">
    <property type="component" value="Unplaced"/>
</dbReference>
<dbReference type="InterPro" id="IPR002433">
    <property type="entry name" value="Orn_de-COase"/>
</dbReference>
<evidence type="ECO:0000256" key="6">
    <source>
        <dbReference type="PIRSR" id="PIRSR600183-50"/>
    </source>
</evidence>
<comment type="function">
    <text evidence="5">Catalyzes the first and rate-limiting step of polyamine biosynthesis that converts ornithine into putrescine, which is the precursor for the polyamines, spermidine and spermine. Polyamines are essential for cell proliferation and are implicated in cellular processes, ranging from DNA replication to apoptosis.</text>
</comment>
<reference evidence="8" key="1">
    <citation type="submission" date="2025-08" db="UniProtKB">
        <authorList>
            <consortium name="Ensembl"/>
        </authorList>
    </citation>
    <scope>IDENTIFICATION</scope>
</reference>
<dbReference type="Gene3D" id="2.40.37.10">
    <property type="entry name" value="Lyase, Ornithine Decarboxylase, Chain A, domain 1"/>
    <property type="match status" value="1"/>
</dbReference>
<dbReference type="PANTHER" id="PTHR11482:SF6">
    <property type="entry name" value="ORNITHINE DECARBOXYLASE 1-RELATED"/>
    <property type="match status" value="1"/>
</dbReference>
<protein>
    <submittedName>
        <fullName evidence="8">Ornithine decarboxylase 1</fullName>
    </submittedName>
</protein>
<gene>
    <name evidence="8" type="primary">LOC116053777</name>
    <name evidence="8" type="synonym">ODC1</name>
</gene>
<keyword evidence="3 6" id="KW-0663">Pyridoxal phosphate</keyword>
<evidence type="ECO:0000256" key="5">
    <source>
        <dbReference type="ARBA" id="ARBA00037173"/>
    </source>
</evidence>
<dbReference type="AlphaFoldDB" id="A0A8D0AVE1"/>
<dbReference type="GO" id="GO:0033387">
    <property type="term" value="P:putrescine biosynthetic process from arginine, via ornithine"/>
    <property type="evidence" value="ECO:0007669"/>
    <property type="project" value="TreeGrafter"/>
</dbReference>
<evidence type="ECO:0000313" key="8">
    <source>
        <dbReference type="Ensembl" id="ENSSLUP00000056542.1"/>
    </source>
</evidence>
<sequence>MHVSSPENCDVDILENGRTIKDVIDSKITELGSMDNEEPFYVANLDSVYKRHLRWLTNLPRVKPFYAVKCNNTAAVLRMMSALDTGFDCASKGEIQMALSLGASPDKIIYAHTTKPPSHIKYACAHGVDMMTFDSEDELLKMSRCHAKAKLVLRIAVDDSKSLLKLSSKFGARLVSVGKLLERAAELGLEVIGVSFHVGSGCTGGSTFKQAIADARRVFDIANLLGFQMRLLDIGGGFSAIGDFQEKFEEFSEVINGALDEFFPPDSGVQIIAEPGRYYVESAFTLAANVIAKRVVIDDMDEHSGNENSPGRMMMYYLNDGVFGSLSCIIFDPAHSNYEPYLHRVAESSERRYRSVIWGPTCDSSDKVIDNYWIPELRVGDWLLIDNMGAYSVSATSDFNSFERAHIYPVVTAETWHGSAPPVNCNFSKYRAFSCGPSPSLCGSTRVAYDTREAKKKCLTTPLGIGPRPLKSTQVCSQNQGSETIK</sequence>
<evidence type="ECO:0000256" key="3">
    <source>
        <dbReference type="ARBA" id="ARBA00022898"/>
    </source>
</evidence>
<evidence type="ECO:0000256" key="4">
    <source>
        <dbReference type="ARBA" id="ARBA00023239"/>
    </source>
</evidence>
<dbReference type="PRINTS" id="PR01182">
    <property type="entry name" value="ORNDCRBXLASE"/>
</dbReference>
<comment type="cofactor">
    <cofactor evidence="1 6">
        <name>pyridoxal 5'-phosphate</name>
        <dbReference type="ChEBI" id="CHEBI:597326"/>
    </cofactor>
</comment>
<dbReference type="Gene3D" id="3.20.20.10">
    <property type="entry name" value="Alanine racemase"/>
    <property type="match status" value="1"/>
</dbReference>
<accession>A0A8D0AVE1</accession>
<keyword evidence="9" id="KW-1185">Reference proteome</keyword>
<dbReference type="InterPro" id="IPR000183">
    <property type="entry name" value="Orn/DAP/Arg_de-COase"/>
</dbReference>
<reference evidence="8" key="2">
    <citation type="submission" date="2025-09" db="UniProtKB">
        <authorList>
            <consortium name="Ensembl"/>
        </authorList>
    </citation>
    <scope>IDENTIFICATION</scope>
</reference>
<evidence type="ECO:0000313" key="9">
    <source>
        <dbReference type="Proteomes" id="UP000694568"/>
    </source>
</evidence>
<dbReference type="GeneTree" id="ENSGT00950000182995"/>
<keyword evidence="4" id="KW-0456">Lyase</keyword>
<dbReference type="Ensembl" id="ENSSLUT00000058195.1">
    <property type="protein sequence ID" value="ENSSLUP00000056542.1"/>
    <property type="gene ID" value="ENSSLUG00000024393.1"/>
</dbReference>
<dbReference type="PANTHER" id="PTHR11482">
    <property type="entry name" value="ARGININE/DIAMINOPIMELATE/ORNITHINE DECARBOXYLASE"/>
    <property type="match status" value="1"/>
</dbReference>
<organism evidence="8 9">
    <name type="scientific">Sander lucioperca</name>
    <name type="common">Pike-perch</name>
    <name type="synonym">Perca lucioperca</name>
    <dbReference type="NCBI Taxonomy" id="283035"/>
    <lineage>
        <taxon>Eukaryota</taxon>
        <taxon>Metazoa</taxon>
        <taxon>Chordata</taxon>
        <taxon>Craniata</taxon>
        <taxon>Vertebrata</taxon>
        <taxon>Euteleostomi</taxon>
        <taxon>Actinopterygii</taxon>
        <taxon>Neopterygii</taxon>
        <taxon>Teleostei</taxon>
        <taxon>Neoteleostei</taxon>
        <taxon>Acanthomorphata</taxon>
        <taxon>Eupercaria</taxon>
        <taxon>Perciformes</taxon>
        <taxon>Percoidei</taxon>
        <taxon>Percidae</taxon>
        <taxon>Luciopercinae</taxon>
        <taxon>Sander</taxon>
    </lineage>
</organism>
<feature type="domain" description="Orn/DAP/Arg decarboxylase 2 N-terminal" evidence="7">
    <location>
        <begin position="45"/>
        <end position="280"/>
    </location>
</feature>
<dbReference type="SUPFAM" id="SSF50621">
    <property type="entry name" value="Alanine racemase C-terminal domain-like"/>
    <property type="match status" value="1"/>
</dbReference>
<feature type="active site" description="Proton donor" evidence="6">
    <location>
        <position position="362"/>
    </location>
</feature>
<evidence type="ECO:0000259" key="7">
    <source>
        <dbReference type="Pfam" id="PF02784"/>
    </source>
</evidence>
<dbReference type="InterPro" id="IPR029066">
    <property type="entry name" value="PLP-binding_barrel"/>
</dbReference>